<reference evidence="2" key="2">
    <citation type="submission" date="2025-08" db="UniProtKB">
        <authorList>
            <consortium name="Ensembl"/>
        </authorList>
    </citation>
    <scope>IDENTIFICATION</scope>
</reference>
<dbReference type="Gene3D" id="1.10.287.210">
    <property type="match status" value="1"/>
</dbReference>
<dbReference type="SUPFAM" id="SSF58069">
    <property type="entry name" value="Virus ectodomain"/>
    <property type="match status" value="1"/>
</dbReference>
<evidence type="ECO:0000313" key="3">
    <source>
        <dbReference type="Proteomes" id="UP000028761"/>
    </source>
</evidence>
<keyword evidence="1" id="KW-1015">Disulfide bond</keyword>
<evidence type="ECO:0008006" key="4">
    <source>
        <dbReference type="Google" id="ProtNLM"/>
    </source>
</evidence>
<dbReference type="InterPro" id="IPR018154">
    <property type="entry name" value="TLV/ENV_coat_polyprotein"/>
</dbReference>
<sequence>MLTQKMKSSYSLLLLSFFYIPTAITNPTFIWRFSITETWSSNDQQHTVLQGTADCSPQGCQSALSINFSLTSIADRWARSSICFLHDQTEYNFKNYWQQTNLGCPYKYCKIHYSMLDNTHDRKLSSKYLFTYDGRSDPLKYHLNIKDPWDSRWADGVKGGLYGNSIRDSYPTATLLIKRILVQQKSLPKNIQVLQNLTSVTKSQEQNLQEQLNPPNKKDPFSWLKLVRQGLNLTQTANITNLSHCFLCAALERAPLVAVPLPAAFTGTTDSTSTPQKMSLLQVPLYKNAENPILPFCYSAPNSSWCNYTHSPNRTQTAPVGGFFWCNQTLSKILNHTSISQSLCVPVSIVPSLTLYTKGEVFELTSQLTTSNHKIQKRAIFLPMVIGVSLASSLIASGLGTGALAHSVQSTRTLSTQVQEAIEASAESLASLQCQITSIAQVATQNRRALDLLTAEKGGTCLVLGEECCYYINESGLVDTNVQTLNKIKKELQNLTPP</sequence>
<dbReference type="Pfam" id="PF00429">
    <property type="entry name" value="TLV_coat"/>
    <property type="match status" value="1"/>
</dbReference>
<reference evidence="2" key="3">
    <citation type="submission" date="2025-09" db="UniProtKB">
        <authorList>
            <consortium name="Ensembl"/>
        </authorList>
    </citation>
    <scope>IDENTIFICATION</scope>
</reference>
<dbReference type="PANTHER" id="PTHR10424:SF73">
    <property type="entry name" value="ENDOGENOUS RETROVIRUS GROUP FC1 ENV POLYPROTEIN-RELATED"/>
    <property type="match status" value="1"/>
</dbReference>
<keyword evidence="3" id="KW-1185">Reference proteome</keyword>
<dbReference type="OMA" id="ITNLSHC"/>
<evidence type="ECO:0000313" key="2">
    <source>
        <dbReference type="Ensembl" id="ENSPANP00000048276.1"/>
    </source>
</evidence>
<dbReference type="Ensembl" id="ENSPANT00000060905.1">
    <property type="protein sequence ID" value="ENSPANP00000048276.1"/>
    <property type="gene ID" value="ENSPANG00000046676.1"/>
</dbReference>
<dbReference type="PANTHER" id="PTHR10424">
    <property type="entry name" value="VIRAL ENVELOPE PROTEIN"/>
    <property type="match status" value="1"/>
</dbReference>
<reference evidence="2 3" key="1">
    <citation type="submission" date="2012-03" db="EMBL/GenBank/DDBJ databases">
        <title>Whole Genome Assembly of Papio anubis.</title>
        <authorList>
            <person name="Liu Y.L."/>
            <person name="Abraham K.A."/>
            <person name="Akbar H.A."/>
            <person name="Ali S.A."/>
            <person name="Anosike U.A."/>
            <person name="Aqrawi P.A."/>
            <person name="Arias F.A."/>
            <person name="Attaway T.A."/>
            <person name="Awwad R.A."/>
            <person name="Babu C.B."/>
            <person name="Bandaranaike D.B."/>
            <person name="Battles P.B."/>
            <person name="Bell A.B."/>
            <person name="Beltran B.B."/>
            <person name="Berhane-Mersha D.B."/>
            <person name="Bess C.B."/>
            <person name="Bickham C.B."/>
            <person name="Bolden T.B."/>
            <person name="Carter K.C."/>
            <person name="Chau D.C."/>
            <person name="Chavez A.C."/>
            <person name="Clerc-Blankenburg K.C."/>
            <person name="Coyle M.C."/>
            <person name="Dao M.D."/>
            <person name="Davila M.L.D."/>
            <person name="Davy-Carroll L.D."/>
            <person name="Denson S.D."/>
            <person name="Dinh H.D."/>
            <person name="Fernandez S.F."/>
            <person name="Fernando P.F."/>
            <person name="Forbes L.F."/>
            <person name="Francis C.F."/>
            <person name="Francisco L.F."/>
            <person name="Fu Q.F."/>
            <person name="Garcia-Iii R.G."/>
            <person name="Garrett T.G."/>
            <person name="Gross S.G."/>
            <person name="Gubbala S.G."/>
            <person name="Hirani K.H."/>
            <person name="Hogues M.H."/>
            <person name="Hollins B.H."/>
            <person name="Jackson L.J."/>
            <person name="Javaid M.J."/>
            <person name="Jhangiani S.J."/>
            <person name="Johnson A.J."/>
            <person name="Johnson B.J."/>
            <person name="Jones J.J."/>
            <person name="Joshi V.J."/>
            <person name="Kalu J.K."/>
            <person name="Khan N.K."/>
            <person name="Korchina V.K."/>
            <person name="Kovar C.K."/>
            <person name="Lago L.L."/>
            <person name="Lara F.L."/>
            <person name="Le T.-K.L."/>
            <person name="Lee S.L."/>
            <person name="Legall-Iii F.L."/>
            <person name="Lemon S.L."/>
            <person name="Liu J.L."/>
            <person name="Liu Y.-S.L."/>
            <person name="Liyanage D.L."/>
            <person name="Lopez J.L."/>
            <person name="Lorensuhewa L.L."/>
            <person name="Mata R.M."/>
            <person name="Mathew T.M."/>
            <person name="Mercado C.M."/>
            <person name="Mercado I.M."/>
            <person name="Morales K.M."/>
            <person name="Morgan M.M."/>
            <person name="Munidasa M.M."/>
            <person name="Ngo D.N."/>
            <person name="Nguyen L.N."/>
            <person name="Nguyen T.N."/>
            <person name="Nguyen N.N."/>
            <person name="Obregon M.O."/>
            <person name="Okwuonu G.O."/>
            <person name="Ongeri F.O."/>
            <person name="Onwere C.O."/>
            <person name="Osifeso I.O."/>
            <person name="Parra A.P."/>
            <person name="Patil S.P."/>
            <person name="Perez A.P."/>
            <person name="Perez Y.P."/>
            <person name="Pham C.P."/>
            <person name="Pu L.-L.P."/>
            <person name="Puazo M.P."/>
            <person name="Quiroz J.Q."/>
            <person name="Rouhana J.R."/>
            <person name="Ruiz M.R."/>
            <person name="Ruiz S.-J.R."/>
            <person name="Saada N.S."/>
            <person name="Santibanez J.S."/>
            <person name="Scheel M.S."/>
            <person name="Schneider B.S."/>
            <person name="Simmons D.S."/>
            <person name="Sisson I.S."/>
            <person name="Tang L.-Y.T."/>
            <person name="Thornton R.T."/>
            <person name="Tisius J.T."/>
            <person name="Toledanes G.T."/>
            <person name="Trejos Z.T."/>
            <person name="Usmani K.U."/>
            <person name="Varghese R.V."/>
            <person name="Vattathil S.V."/>
            <person name="Vee V.V."/>
            <person name="Walker D.W."/>
            <person name="Weissenberger G.W."/>
            <person name="White C.W."/>
            <person name="Williams A.W."/>
            <person name="Woodworth J.W."/>
            <person name="Wright R.W."/>
            <person name="Zhu Y.Z."/>
            <person name="Han Y.H."/>
            <person name="Newsham I.N."/>
            <person name="Nazareth L.N."/>
            <person name="Worley K.W."/>
            <person name="Muzny D.M."/>
            <person name="Rogers J.R."/>
            <person name="Gibbs R.G."/>
        </authorList>
    </citation>
    <scope>NUCLEOTIDE SEQUENCE [LARGE SCALE GENOMIC DNA]</scope>
</reference>
<dbReference type="CDD" id="cd09851">
    <property type="entry name" value="HTLV-1-like_HR1-HR2"/>
    <property type="match status" value="1"/>
</dbReference>
<dbReference type="AlphaFoldDB" id="A0A8I5MZA0"/>
<evidence type="ECO:0000256" key="1">
    <source>
        <dbReference type="ARBA" id="ARBA00023157"/>
    </source>
</evidence>
<dbReference type="Proteomes" id="UP000028761">
    <property type="component" value="Chromosome 15"/>
</dbReference>
<organism evidence="2 3">
    <name type="scientific">Papio anubis</name>
    <name type="common">Olive baboon</name>
    <dbReference type="NCBI Taxonomy" id="9555"/>
    <lineage>
        <taxon>Eukaryota</taxon>
        <taxon>Metazoa</taxon>
        <taxon>Chordata</taxon>
        <taxon>Craniata</taxon>
        <taxon>Vertebrata</taxon>
        <taxon>Euteleostomi</taxon>
        <taxon>Mammalia</taxon>
        <taxon>Eutheria</taxon>
        <taxon>Euarchontoglires</taxon>
        <taxon>Primates</taxon>
        <taxon>Haplorrhini</taxon>
        <taxon>Catarrhini</taxon>
        <taxon>Cercopithecidae</taxon>
        <taxon>Cercopithecinae</taxon>
        <taxon>Papio</taxon>
    </lineage>
</organism>
<dbReference type="GeneTree" id="ENSGT00690000102286"/>
<accession>A0A8I5MZA0</accession>
<protein>
    <recommendedName>
        <fullName evidence="4">Surface protein</fullName>
    </recommendedName>
</protein>
<name>A0A8I5MZA0_PAPAN</name>
<proteinExistence type="predicted"/>